<accession>A0A2N0R4A0</accession>
<reference evidence="2 3" key="1">
    <citation type="submission" date="2017-10" db="EMBL/GenBank/DDBJ databases">
        <title>Extensive intraspecific genome diversity in a model arbuscular mycorrhizal fungus.</title>
        <authorList>
            <person name="Chen E.C.H."/>
            <person name="Morin E."/>
            <person name="Baudet D."/>
            <person name="Noel J."/>
            <person name="Ndikumana S."/>
            <person name="Charron P."/>
            <person name="St-Onge C."/>
            <person name="Giorgi J."/>
            <person name="Grigoriev I.V."/>
            <person name="Roux C."/>
            <person name="Martin F.M."/>
            <person name="Corradi N."/>
        </authorList>
    </citation>
    <scope>NUCLEOTIDE SEQUENCE [LARGE SCALE GENOMIC DNA]</scope>
    <source>
        <strain evidence="2 3">A1</strain>
    </source>
</reference>
<dbReference type="EMBL" id="LLXH01001628">
    <property type="protein sequence ID" value="PKC58109.1"/>
    <property type="molecule type" value="Genomic_DNA"/>
</dbReference>
<organism evidence="2 3">
    <name type="scientific">Rhizophagus irregularis</name>
    <dbReference type="NCBI Taxonomy" id="588596"/>
    <lineage>
        <taxon>Eukaryota</taxon>
        <taxon>Fungi</taxon>
        <taxon>Fungi incertae sedis</taxon>
        <taxon>Mucoromycota</taxon>
        <taxon>Glomeromycotina</taxon>
        <taxon>Glomeromycetes</taxon>
        <taxon>Glomerales</taxon>
        <taxon>Glomeraceae</taxon>
        <taxon>Rhizophagus</taxon>
    </lineage>
</organism>
<protein>
    <submittedName>
        <fullName evidence="2">Uncharacterized protein</fullName>
    </submittedName>
</protein>
<evidence type="ECO:0000313" key="2">
    <source>
        <dbReference type="EMBL" id="PKC58109.1"/>
    </source>
</evidence>
<evidence type="ECO:0000313" key="3">
    <source>
        <dbReference type="Proteomes" id="UP000232688"/>
    </source>
</evidence>
<feature type="compositionally biased region" description="Polar residues" evidence="1">
    <location>
        <begin position="138"/>
        <end position="153"/>
    </location>
</feature>
<gene>
    <name evidence="2" type="ORF">RhiirA1_471469</name>
</gene>
<dbReference type="Proteomes" id="UP000232688">
    <property type="component" value="Unassembled WGS sequence"/>
</dbReference>
<dbReference type="AlphaFoldDB" id="A0A2N0R4A0"/>
<sequence>MAFACKITCTVQMADVWGEVVIRMRPSEPTINLGILVPTALSRLCKTVLIIVTKSWLLFYMMNISEDITSEDCEKIKEKLRCRLRSISTHNSMSKKVYNKANKLLGELDQFFQSKRVKVKNLMRNVIDNIANDEASIEKNTSSEDNNNINQKHNVNDNHWSNERANLILT</sequence>
<evidence type="ECO:0000256" key="1">
    <source>
        <dbReference type="SAM" id="MobiDB-lite"/>
    </source>
</evidence>
<comment type="caution">
    <text evidence="2">The sequence shown here is derived from an EMBL/GenBank/DDBJ whole genome shotgun (WGS) entry which is preliminary data.</text>
</comment>
<proteinExistence type="predicted"/>
<dbReference type="VEuPathDB" id="FungiDB:RhiirA1_471469"/>
<reference evidence="2 3" key="2">
    <citation type="submission" date="2017-10" db="EMBL/GenBank/DDBJ databases">
        <title>Genome analyses suggest a sexual origin of heterokaryosis in a supposedly ancient asexual fungus.</title>
        <authorList>
            <person name="Corradi N."/>
            <person name="Sedzielewska K."/>
            <person name="Noel J."/>
            <person name="Charron P."/>
            <person name="Farinelli L."/>
            <person name="Marton T."/>
            <person name="Kruger M."/>
            <person name="Pelin A."/>
            <person name="Brachmann A."/>
            <person name="Corradi N."/>
        </authorList>
    </citation>
    <scope>NUCLEOTIDE SEQUENCE [LARGE SCALE GENOMIC DNA]</scope>
    <source>
        <strain evidence="2 3">A1</strain>
    </source>
</reference>
<name>A0A2N0R4A0_9GLOM</name>
<feature type="region of interest" description="Disordered" evidence="1">
    <location>
        <begin position="138"/>
        <end position="162"/>
    </location>
</feature>